<dbReference type="Proteomes" id="UP000247681">
    <property type="component" value="Unassembled WGS sequence"/>
</dbReference>
<protein>
    <recommendedName>
        <fullName evidence="4">SH3b domain-containing protein</fullName>
    </recommendedName>
</protein>
<comment type="caution">
    <text evidence="2">The sequence shown here is derived from an EMBL/GenBank/DDBJ whole genome shotgun (WGS) entry which is preliminary data.</text>
</comment>
<feature type="signal peptide" evidence="1">
    <location>
        <begin position="1"/>
        <end position="21"/>
    </location>
</feature>
<keyword evidence="1" id="KW-0732">Signal</keyword>
<evidence type="ECO:0008006" key="4">
    <source>
        <dbReference type="Google" id="ProtNLM"/>
    </source>
</evidence>
<reference evidence="2 3" key="1">
    <citation type="submission" date="2018-05" db="EMBL/GenBank/DDBJ databases">
        <title>Flavobacterium sp. strain IMCC34758, incomplete genome.</title>
        <authorList>
            <person name="Joung Y."/>
        </authorList>
    </citation>
    <scope>NUCLEOTIDE SEQUENCE [LARGE SCALE GENOMIC DNA]</scope>
    <source>
        <strain evidence="2 3">IMCC34758</strain>
    </source>
</reference>
<keyword evidence="3" id="KW-1185">Reference proteome</keyword>
<dbReference type="Gene3D" id="2.30.30.40">
    <property type="entry name" value="SH3 Domains"/>
    <property type="match status" value="1"/>
</dbReference>
<dbReference type="EMBL" id="QJHL01000005">
    <property type="protein sequence ID" value="PXY43612.1"/>
    <property type="molecule type" value="Genomic_DNA"/>
</dbReference>
<evidence type="ECO:0000313" key="2">
    <source>
        <dbReference type="EMBL" id="PXY43612.1"/>
    </source>
</evidence>
<name>A0A2V4BYB1_9FLAO</name>
<sequence length="228" mass="26410">MKKLSVLILLFTFNFCLSQFAIINDKDGFVNVRSSAEKANNILDKLENSFVVYCFDPKVNWINIDYIKNGKYLNGYIYKDRIKYITDFKKIALKSVRNGIAKLENHSIILEISETDFVKTKHQLKFHNNNLTQLNTIDNLHFFGTDGDIPKREYKSIKVVINNVLLELPNSALKNLYEPNLFNSKANYDEANDILYIHSSNSDGAGGYEIIWIIEKKKFKSRIEAYGF</sequence>
<evidence type="ECO:0000256" key="1">
    <source>
        <dbReference type="SAM" id="SignalP"/>
    </source>
</evidence>
<evidence type="ECO:0000313" key="3">
    <source>
        <dbReference type="Proteomes" id="UP000247681"/>
    </source>
</evidence>
<dbReference type="OrthoDB" id="7054664at2"/>
<organism evidence="2 3">
    <name type="scientific">Flavobacterium hydrophilum</name>
    <dbReference type="NCBI Taxonomy" id="2211445"/>
    <lineage>
        <taxon>Bacteria</taxon>
        <taxon>Pseudomonadati</taxon>
        <taxon>Bacteroidota</taxon>
        <taxon>Flavobacteriia</taxon>
        <taxon>Flavobacteriales</taxon>
        <taxon>Flavobacteriaceae</taxon>
        <taxon>Flavobacterium</taxon>
    </lineage>
</organism>
<gene>
    <name evidence="2" type="ORF">DMB68_18680</name>
</gene>
<dbReference type="RefSeq" id="WP_110348155.1">
    <property type="nucleotide sequence ID" value="NZ_QJHL01000005.1"/>
</dbReference>
<dbReference type="AlphaFoldDB" id="A0A2V4BYB1"/>
<accession>A0A2V4BYB1</accession>
<feature type="chain" id="PRO_5015896588" description="SH3b domain-containing protein" evidence="1">
    <location>
        <begin position="22"/>
        <end position="228"/>
    </location>
</feature>
<proteinExistence type="predicted"/>